<evidence type="ECO:0000313" key="8">
    <source>
        <dbReference type="Proteomes" id="UP001497600"/>
    </source>
</evidence>
<feature type="compositionally biased region" description="Basic and acidic residues" evidence="5">
    <location>
        <begin position="381"/>
        <end position="393"/>
    </location>
</feature>
<evidence type="ECO:0000256" key="4">
    <source>
        <dbReference type="SAM" id="Coils"/>
    </source>
</evidence>
<keyword evidence="3" id="KW-0539">Nucleus</keyword>
<dbReference type="EMBL" id="OZ004257">
    <property type="protein sequence ID" value="CAK7908926.1"/>
    <property type="molecule type" value="Genomic_DNA"/>
</dbReference>
<feature type="region of interest" description="Disordered" evidence="5">
    <location>
        <begin position="478"/>
        <end position="528"/>
    </location>
</feature>
<feature type="compositionally biased region" description="Basic residues" evidence="5">
    <location>
        <begin position="493"/>
        <end position="510"/>
    </location>
</feature>
<dbReference type="InterPro" id="IPR018972">
    <property type="entry name" value="Sas10_C_dom"/>
</dbReference>
<feature type="region of interest" description="Disordered" evidence="5">
    <location>
        <begin position="247"/>
        <end position="336"/>
    </location>
</feature>
<comment type="subcellular location">
    <subcellularLocation>
        <location evidence="1">Nucleus</location>
    </subcellularLocation>
</comment>
<feature type="compositionally biased region" description="Acidic residues" evidence="5">
    <location>
        <begin position="398"/>
        <end position="417"/>
    </location>
</feature>
<reference evidence="7 8" key="1">
    <citation type="submission" date="2024-01" db="EMBL/GenBank/DDBJ databases">
        <authorList>
            <consortium name="Genoscope - CEA"/>
            <person name="William W."/>
        </authorList>
    </citation>
    <scope>NUCLEOTIDE SEQUENCE [LARGE SCALE GENOMIC DNA]</scope>
    <source>
        <strain evidence="7 8">29B2s-10</strain>
    </source>
</reference>
<feature type="region of interest" description="Disordered" evidence="5">
    <location>
        <begin position="21"/>
        <end position="88"/>
    </location>
</feature>
<sequence>MDHGLDEVDAFNANKEKVLLEEAGKYGQMSNGDESSEEEVMGLDEDEDDEEEEEVESEEGEGSEEEVDSDSNTLDWGGRKNYYGGEENEDVKLMTEEAMKQQKKHLQDLAMDDYVDEDVMEDWQKTAESMKEDGKDEQSLLVQVQQGSKNLSSKEKLKLLNAQFPEFVPLLNELNELQVVLEQLEEVKSEVSQVKASALRGYLGAVTSYFAMMMESLNGDEGFSSMKESPIMESILGSREVWRQANELGDGEEVEEEEGEVEEGEEEDVEENVEDVEVEEEDSEISEADASEEEESGFTIPDISSKRTIKSSKPKSSDFAESATPDDVDMEDKQRRKKTLRFYTSRIDQAANKNNQERFAGDLDLPYKERLFERQQRLVEEARKRGMAEKDVLGGDDSAGEDDFGSGGEDFAEELESSGDKAADSYYDSIKQDKHNKKETRRNAHEQAVRAAKEGKLLEVQENLGEDGKRAVNFQILKNKGLTPHRNKDNRNSRVKKRKKYEKAQKKLKSVRQVYDDSNRGPYEGEKTGIKKGITRSVKLV</sequence>
<accession>A0ABP0EG42</accession>
<organism evidence="7 8">
    <name type="scientific">[Candida] anglica</name>
    <dbReference type="NCBI Taxonomy" id="148631"/>
    <lineage>
        <taxon>Eukaryota</taxon>
        <taxon>Fungi</taxon>
        <taxon>Dikarya</taxon>
        <taxon>Ascomycota</taxon>
        <taxon>Saccharomycotina</taxon>
        <taxon>Pichiomycetes</taxon>
        <taxon>Debaryomycetaceae</taxon>
        <taxon>Kurtzmaniella</taxon>
    </lineage>
</organism>
<keyword evidence="8" id="KW-1185">Reference proteome</keyword>
<dbReference type="PANTHER" id="PTHR13237">
    <property type="entry name" value="SOMETHING ABOUT SILENCING PROTEIN 10-RELATED"/>
    <property type="match status" value="1"/>
</dbReference>
<feature type="compositionally biased region" description="Basic and acidic residues" evidence="5">
    <location>
        <begin position="514"/>
        <end position="528"/>
    </location>
</feature>
<gene>
    <name evidence="7" type="primary">SAS10</name>
    <name evidence="7" type="ORF">CAAN4_E12442</name>
</gene>
<evidence type="ECO:0000259" key="6">
    <source>
        <dbReference type="Pfam" id="PF09368"/>
    </source>
</evidence>
<protein>
    <submittedName>
        <fullName evidence="7">Something about silencing protein 10</fullName>
    </submittedName>
</protein>
<dbReference type="Proteomes" id="UP001497600">
    <property type="component" value="Chromosome E"/>
</dbReference>
<proteinExistence type="inferred from homology"/>
<evidence type="ECO:0000256" key="5">
    <source>
        <dbReference type="SAM" id="MobiDB-lite"/>
    </source>
</evidence>
<feature type="region of interest" description="Disordered" evidence="5">
    <location>
        <begin position="381"/>
        <end position="455"/>
    </location>
</feature>
<feature type="compositionally biased region" description="Basic and acidic residues" evidence="5">
    <location>
        <begin position="441"/>
        <end position="455"/>
    </location>
</feature>
<keyword evidence="4" id="KW-0175">Coiled coil</keyword>
<feature type="coiled-coil region" evidence="4">
    <location>
        <begin position="170"/>
        <end position="197"/>
    </location>
</feature>
<dbReference type="Pfam" id="PF09368">
    <property type="entry name" value="Sas10"/>
    <property type="match status" value="1"/>
</dbReference>
<evidence type="ECO:0000256" key="1">
    <source>
        <dbReference type="ARBA" id="ARBA00004123"/>
    </source>
</evidence>
<evidence type="ECO:0000313" key="7">
    <source>
        <dbReference type="EMBL" id="CAK7908926.1"/>
    </source>
</evidence>
<dbReference type="PANTHER" id="PTHR13237:SF8">
    <property type="entry name" value="SOMETHING ABOUT SILENCING PROTEIN 10"/>
    <property type="match status" value="1"/>
</dbReference>
<feature type="domain" description="Sas10 C-terminal" evidence="6">
    <location>
        <begin position="466"/>
        <end position="540"/>
    </location>
</feature>
<evidence type="ECO:0000256" key="2">
    <source>
        <dbReference type="ARBA" id="ARBA00010979"/>
    </source>
</evidence>
<feature type="compositionally biased region" description="Acidic residues" evidence="5">
    <location>
        <begin position="34"/>
        <end position="69"/>
    </location>
</feature>
<name>A0ABP0EG42_9ASCO</name>
<feature type="compositionally biased region" description="Acidic residues" evidence="5">
    <location>
        <begin position="249"/>
        <end position="296"/>
    </location>
</feature>
<evidence type="ECO:0000256" key="3">
    <source>
        <dbReference type="ARBA" id="ARBA00023242"/>
    </source>
</evidence>
<comment type="similarity">
    <text evidence="2">Belongs to the SAS10 family.</text>
</comment>